<evidence type="ECO:0000259" key="2">
    <source>
        <dbReference type="Pfam" id="PF00814"/>
    </source>
</evidence>
<evidence type="ECO:0000256" key="1">
    <source>
        <dbReference type="SAM" id="MobiDB-lite"/>
    </source>
</evidence>
<dbReference type="Pfam" id="PF00814">
    <property type="entry name" value="TsaD"/>
    <property type="match status" value="1"/>
</dbReference>
<sequence length="237" mass="25116">MSSRPHILAVDSATIPASIAVLSGTLKSHQLVQDNDLRSDAWLGAAIGRCLAESKVEIDALDGIATSVGPGTFTGIRVGIATCLGLAAPLGLPVVGVRTLDALATIAHSKSDVIATCIDARRGQIYGALYGPERSEFSLPIEPIWGPNVCDPEEFALLISAKQPQALVCGSGTPLVVPHGEFRVALDTFPLATAIGSLASRTWKNSRKQPQWPAPRPVYLRPPDARPPRNPLRDQHT</sequence>
<accession>A0A381RQ74</accession>
<dbReference type="InterPro" id="IPR000905">
    <property type="entry name" value="Gcp-like_dom"/>
</dbReference>
<dbReference type="PANTHER" id="PTHR11735">
    <property type="entry name" value="TRNA N6-ADENOSINE THREONYLCARBAMOYLTRANSFERASE"/>
    <property type="match status" value="1"/>
</dbReference>
<name>A0A381RQ74_9ZZZZ</name>
<dbReference type="GO" id="GO:0005829">
    <property type="term" value="C:cytosol"/>
    <property type="evidence" value="ECO:0007669"/>
    <property type="project" value="TreeGrafter"/>
</dbReference>
<dbReference type="InterPro" id="IPR022496">
    <property type="entry name" value="T6A_TsaB"/>
</dbReference>
<reference evidence="3" key="1">
    <citation type="submission" date="2018-05" db="EMBL/GenBank/DDBJ databases">
        <authorList>
            <person name="Lanie J.A."/>
            <person name="Ng W.-L."/>
            <person name="Kazmierczak K.M."/>
            <person name="Andrzejewski T.M."/>
            <person name="Davidsen T.M."/>
            <person name="Wayne K.J."/>
            <person name="Tettelin H."/>
            <person name="Glass J.I."/>
            <person name="Rusch D."/>
            <person name="Podicherti R."/>
            <person name="Tsui H.-C.T."/>
            <person name="Winkler M.E."/>
        </authorList>
    </citation>
    <scope>NUCLEOTIDE SEQUENCE</scope>
</reference>
<protein>
    <recommendedName>
        <fullName evidence="2">Gcp-like domain-containing protein</fullName>
    </recommendedName>
</protein>
<dbReference type="GO" id="GO:0002949">
    <property type="term" value="P:tRNA threonylcarbamoyladenosine modification"/>
    <property type="evidence" value="ECO:0007669"/>
    <property type="project" value="InterPro"/>
</dbReference>
<organism evidence="3">
    <name type="scientific">marine metagenome</name>
    <dbReference type="NCBI Taxonomy" id="408172"/>
    <lineage>
        <taxon>unclassified sequences</taxon>
        <taxon>metagenomes</taxon>
        <taxon>ecological metagenomes</taxon>
    </lineage>
</organism>
<feature type="region of interest" description="Disordered" evidence="1">
    <location>
        <begin position="205"/>
        <end position="237"/>
    </location>
</feature>
<dbReference type="Gene3D" id="3.30.420.40">
    <property type="match status" value="2"/>
</dbReference>
<dbReference type="EMBL" id="UINC01002120">
    <property type="protein sequence ID" value="SUZ93128.1"/>
    <property type="molecule type" value="Genomic_DNA"/>
</dbReference>
<dbReference type="AlphaFoldDB" id="A0A381RQ74"/>
<evidence type="ECO:0000313" key="3">
    <source>
        <dbReference type="EMBL" id="SUZ93128.1"/>
    </source>
</evidence>
<dbReference type="SUPFAM" id="SSF53067">
    <property type="entry name" value="Actin-like ATPase domain"/>
    <property type="match status" value="2"/>
</dbReference>
<proteinExistence type="predicted"/>
<dbReference type="NCBIfam" id="TIGR03725">
    <property type="entry name" value="T6A_YeaZ"/>
    <property type="match status" value="1"/>
</dbReference>
<dbReference type="CDD" id="cd24032">
    <property type="entry name" value="ASKHA_NBD_TsaB"/>
    <property type="match status" value="1"/>
</dbReference>
<feature type="compositionally biased region" description="Basic and acidic residues" evidence="1">
    <location>
        <begin position="223"/>
        <end position="237"/>
    </location>
</feature>
<dbReference type="InterPro" id="IPR043129">
    <property type="entry name" value="ATPase_NBD"/>
</dbReference>
<feature type="domain" description="Gcp-like" evidence="2">
    <location>
        <begin position="42"/>
        <end position="130"/>
    </location>
</feature>
<dbReference type="PANTHER" id="PTHR11735:SF11">
    <property type="entry name" value="TRNA THREONYLCARBAMOYLADENOSINE BIOSYNTHESIS PROTEIN TSAB"/>
    <property type="match status" value="1"/>
</dbReference>
<gene>
    <name evidence="3" type="ORF">METZ01_LOCUS45982</name>
</gene>